<feature type="signal peptide" evidence="1">
    <location>
        <begin position="1"/>
        <end position="24"/>
    </location>
</feature>
<organism evidence="2 3">
    <name type="scientific">Fibrisoma limi BUZ 3</name>
    <dbReference type="NCBI Taxonomy" id="1185876"/>
    <lineage>
        <taxon>Bacteria</taxon>
        <taxon>Pseudomonadati</taxon>
        <taxon>Bacteroidota</taxon>
        <taxon>Cytophagia</taxon>
        <taxon>Cytophagales</taxon>
        <taxon>Spirosomataceae</taxon>
        <taxon>Fibrisoma</taxon>
    </lineage>
</organism>
<dbReference type="AlphaFoldDB" id="I2GDJ7"/>
<dbReference type="RefSeq" id="WP_009280557.1">
    <property type="nucleotide sequence ID" value="NZ_CAIT01000004.1"/>
</dbReference>
<reference evidence="2 3" key="1">
    <citation type="journal article" date="2012" name="J. Bacteriol.">
        <title>Genome Sequence of the Filamentous Bacterium Fibrisoma limi BUZ 3T.</title>
        <authorList>
            <person name="Filippini M."/>
            <person name="Qi W."/>
            <person name="Jaenicke S."/>
            <person name="Goesmann A."/>
            <person name="Smits T.H."/>
            <person name="Bagheri H.C."/>
        </authorList>
    </citation>
    <scope>NUCLEOTIDE SEQUENCE [LARGE SCALE GENOMIC DNA]</scope>
    <source>
        <strain evidence="3">BUZ 3T</strain>
    </source>
</reference>
<dbReference type="eggNOG" id="ENOG5033VPH">
    <property type="taxonomic scope" value="Bacteria"/>
</dbReference>
<dbReference type="STRING" id="1185876.BN8_00932"/>
<evidence type="ECO:0008006" key="4">
    <source>
        <dbReference type="Google" id="ProtNLM"/>
    </source>
</evidence>
<dbReference type="EMBL" id="CAIT01000004">
    <property type="protein sequence ID" value="CCH51971.1"/>
    <property type="molecule type" value="Genomic_DNA"/>
</dbReference>
<evidence type="ECO:0000313" key="2">
    <source>
        <dbReference type="EMBL" id="CCH51971.1"/>
    </source>
</evidence>
<evidence type="ECO:0000256" key="1">
    <source>
        <dbReference type="SAM" id="SignalP"/>
    </source>
</evidence>
<dbReference type="OrthoDB" id="939956at2"/>
<protein>
    <recommendedName>
        <fullName evidence="4">DUF3575 domain-containing protein</fullName>
    </recommendedName>
</protein>
<proteinExistence type="predicted"/>
<keyword evidence="1" id="KW-0732">Signal</keyword>
<sequence>MIKSRYILLAALLITLATIGTATAQDSTVSLRRPVRAVIKLAPLALVDQDATLQAGLEYRTGQRTSVQAEFGYGWKGLSLLEADLEDFEKAEVWRARSEVRFYTNRYRTNRRKEIAVKSSFPLGNYWAIEGFAKQINVTKNEYSYQPIEASSAPRYLGQMSISRYVAGTHVKIGRQFAFYDPYRRTFSRTLFDIYLGAGVRWAINDVRRNSPTSMGMDCGCGPGRSFETEGSQWTPSLTAGLKVGFGL</sequence>
<accession>I2GDJ7</accession>
<feature type="chain" id="PRO_5003658791" description="DUF3575 domain-containing protein" evidence="1">
    <location>
        <begin position="25"/>
        <end position="248"/>
    </location>
</feature>
<comment type="caution">
    <text evidence="2">The sequence shown here is derived from an EMBL/GenBank/DDBJ whole genome shotgun (WGS) entry which is preliminary data.</text>
</comment>
<gene>
    <name evidence="2" type="ORF">BN8_00932</name>
</gene>
<evidence type="ECO:0000313" key="3">
    <source>
        <dbReference type="Proteomes" id="UP000009309"/>
    </source>
</evidence>
<keyword evidence="3" id="KW-1185">Reference proteome</keyword>
<dbReference type="Proteomes" id="UP000009309">
    <property type="component" value="Unassembled WGS sequence"/>
</dbReference>
<name>I2GDJ7_9BACT</name>